<organism evidence="12 13">
    <name type="scientific">Cylindrodendrum hubeiense</name>
    <dbReference type="NCBI Taxonomy" id="595255"/>
    <lineage>
        <taxon>Eukaryota</taxon>
        <taxon>Fungi</taxon>
        <taxon>Dikarya</taxon>
        <taxon>Ascomycota</taxon>
        <taxon>Pezizomycotina</taxon>
        <taxon>Sordariomycetes</taxon>
        <taxon>Hypocreomycetidae</taxon>
        <taxon>Hypocreales</taxon>
        <taxon>Nectriaceae</taxon>
        <taxon>Cylindrodendrum</taxon>
    </lineage>
</organism>
<evidence type="ECO:0000256" key="3">
    <source>
        <dbReference type="ARBA" id="ARBA00022664"/>
    </source>
</evidence>
<dbReference type="SMART" id="SM00487">
    <property type="entry name" value="DEXDc"/>
    <property type="match status" value="1"/>
</dbReference>
<dbReference type="SMART" id="SM00490">
    <property type="entry name" value="HELICc"/>
    <property type="match status" value="1"/>
</dbReference>
<dbReference type="InterPro" id="IPR001650">
    <property type="entry name" value="Helicase_C-like"/>
</dbReference>
<dbReference type="InterPro" id="IPR011709">
    <property type="entry name" value="DEAD-box_helicase_OB_fold"/>
</dbReference>
<dbReference type="Pfam" id="PF21010">
    <property type="entry name" value="HA2_C"/>
    <property type="match status" value="1"/>
</dbReference>
<accession>A0A9P5L4T4</accession>
<dbReference type="GO" id="GO:0016787">
    <property type="term" value="F:hydrolase activity"/>
    <property type="evidence" value="ECO:0007669"/>
    <property type="project" value="UniProtKB-KW"/>
</dbReference>
<dbReference type="GO" id="GO:0003723">
    <property type="term" value="F:RNA binding"/>
    <property type="evidence" value="ECO:0007669"/>
    <property type="project" value="TreeGrafter"/>
</dbReference>
<protein>
    <recommendedName>
        <fullName evidence="2">RNA helicase</fullName>
        <ecNumber evidence="2">3.6.4.13</ecNumber>
    </recommendedName>
</protein>
<dbReference type="Gene3D" id="3.40.50.300">
    <property type="entry name" value="P-loop containing nucleotide triphosphate hydrolases"/>
    <property type="match status" value="2"/>
</dbReference>
<evidence type="ECO:0000256" key="7">
    <source>
        <dbReference type="ARBA" id="ARBA00022840"/>
    </source>
</evidence>
<keyword evidence="3" id="KW-0507">mRNA processing</keyword>
<dbReference type="EC" id="3.6.4.13" evidence="2"/>
<evidence type="ECO:0000256" key="1">
    <source>
        <dbReference type="ARBA" id="ARBA00008792"/>
    </source>
</evidence>
<dbReference type="PROSITE" id="PS00690">
    <property type="entry name" value="DEAH_ATP_HELICASE"/>
    <property type="match status" value="1"/>
</dbReference>
<dbReference type="GO" id="GO:1990904">
    <property type="term" value="C:ribonucleoprotein complex"/>
    <property type="evidence" value="ECO:0007669"/>
    <property type="project" value="UniProtKB-ARBA"/>
</dbReference>
<proteinExistence type="inferred from homology"/>
<dbReference type="InterPro" id="IPR027417">
    <property type="entry name" value="P-loop_NTPase"/>
</dbReference>
<evidence type="ECO:0000259" key="10">
    <source>
        <dbReference type="PROSITE" id="PS51192"/>
    </source>
</evidence>
<sequence>MTTVPDIKSLQRNATTAAQAMALEDGKAHPLRAGPHSTKFFELLESRRRLPVSREHQNFLDVYHKAQVMVLSSDTGSGKTTQIPQFVLFDEFASGKVVACTQPRRLAAVTAARRVAAEMDVQLGEEVGYSVRFDDCTTSDQTKLKYMTDGRLLREAMNDGNFSAYSCIIIDEAHERTKSTDILMALLKLAVASRPDLKVIIMSATIDTETFTSYFSGASTFQVLGRAHPVTINYLSEATPDYFFAALHTVKHIHEKMADGDILVFLTAVGEIEQFCSKLRDGLNNLEVLPLYASLSPLEQDKVFSRSSLRKCVVSTNVAETSVTIDGIVYVVDPGVSKQSGYNPRADLDILLTGPISKASARQRAGRAGRTRPGVCFRLYTEDTFNNTFIPTSIPGIFQSEIMSEILLLKTMGYNAVGRFDFITPPHTEVYLRGLQDLVALGYIADNGAITQKGRMAVKLPVHPAWYNAILESHKLGCSDEMISIAALASTQQSIFWRPYGPRYAADIAHRRFSCGQSDHISQLSAFHAYGHIREEMNVDQWCFDFFLCRRTLEEVIQIRRQLKGIAETMLGGPLKVAPFDANYKVIIRKALARGFYYRSAIKCEDQGSDIYVTVHGNHPAGIHPGSGLVGVNHEWVVYDTFLYTGKQYIQNVTAVDPDWLIDLEYFQDDKLSRKRGAGELRQPNVKLSLDKARAKRGQSSAHVPSTV</sequence>
<dbReference type="InterPro" id="IPR014001">
    <property type="entry name" value="Helicase_ATP-bd"/>
</dbReference>
<comment type="similarity">
    <text evidence="1">Belongs to the DEAD box helicase family. DEAH subfamily.</text>
</comment>
<dbReference type="GO" id="GO:0003724">
    <property type="term" value="F:RNA helicase activity"/>
    <property type="evidence" value="ECO:0007669"/>
    <property type="project" value="UniProtKB-EC"/>
</dbReference>
<keyword evidence="8" id="KW-0508">mRNA splicing</keyword>
<dbReference type="GO" id="GO:0008380">
    <property type="term" value="P:RNA splicing"/>
    <property type="evidence" value="ECO:0007669"/>
    <property type="project" value="UniProtKB-KW"/>
</dbReference>
<dbReference type="EMBL" id="JAANBB010000339">
    <property type="protein sequence ID" value="KAF7543821.1"/>
    <property type="molecule type" value="Genomic_DNA"/>
</dbReference>
<evidence type="ECO:0000256" key="8">
    <source>
        <dbReference type="ARBA" id="ARBA00023187"/>
    </source>
</evidence>
<keyword evidence="6" id="KW-0347">Helicase</keyword>
<comment type="catalytic activity">
    <reaction evidence="9">
        <text>ATP + H2O = ADP + phosphate + H(+)</text>
        <dbReference type="Rhea" id="RHEA:13065"/>
        <dbReference type="ChEBI" id="CHEBI:15377"/>
        <dbReference type="ChEBI" id="CHEBI:15378"/>
        <dbReference type="ChEBI" id="CHEBI:30616"/>
        <dbReference type="ChEBI" id="CHEBI:43474"/>
        <dbReference type="ChEBI" id="CHEBI:456216"/>
        <dbReference type="EC" id="3.6.4.13"/>
    </reaction>
</comment>
<dbReference type="GO" id="GO:0005524">
    <property type="term" value="F:ATP binding"/>
    <property type="evidence" value="ECO:0007669"/>
    <property type="project" value="UniProtKB-KW"/>
</dbReference>
<dbReference type="FunFam" id="3.40.50.300:FF:000578">
    <property type="entry name" value="probable ATP-dependent RNA helicase DHX35"/>
    <property type="match status" value="1"/>
</dbReference>
<keyword evidence="7" id="KW-0067">ATP-binding</keyword>
<dbReference type="Pfam" id="PF00271">
    <property type="entry name" value="Helicase_C"/>
    <property type="match status" value="1"/>
</dbReference>
<evidence type="ECO:0000256" key="6">
    <source>
        <dbReference type="ARBA" id="ARBA00022806"/>
    </source>
</evidence>
<dbReference type="CDD" id="cd18791">
    <property type="entry name" value="SF2_C_RHA"/>
    <property type="match status" value="1"/>
</dbReference>
<dbReference type="PROSITE" id="PS51192">
    <property type="entry name" value="HELICASE_ATP_BIND_1"/>
    <property type="match status" value="1"/>
</dbReference>
<keyword evidence="4" id="KW-0547">Nucleotide-binding</keyword>
<dbReference type="Pfam" id="PF00270">
    <property type="entry name" value="DEAD"/>
    <property type="match status" value="1"/>
</dbReference>
<comment type="caution">
    <text evidence="12">The sequence shown here is derived from an EMBL/GenBank/DDBJ whole genome shotgun (WGS) entry which is preliminary data.</text>
</comment>
<evidence type="ECO:0000313" key="12">
    <source>
        <dbReference type="EMBL" id="KAF7543821.1"/>
    </source>
</evidence>
<dbReference type="InterPro" id="IPR011545">
    <property type="entry name" value="DEAD/DEAH_box_helicase_dom"/>
</dbReference>
<dbReference type="PROSITE" id="PS51194">
    <property type="entry name" value="HELICASE_CTER"/>
    <property type="match status" value="1"/>
</dbReference>
<evidence type="ECO:0000256" key="4">
    <source>
        <dbReference type="ARBA" id="ARBA00022741"/>
    </source>
</evidence>
<dbReference type="AlphaFoldDB" id="A0A9P5L4T4"/>
<reference evidence="12" key="1">
    <citation type="submission" date="2020-03" db="EMBL/GenBank/DDBJ databases">
        <title>Draft Genome Sequence of Cylindrodendrum hubeiense.</title>
        <authorList>
            <person name="Buettner E."/>
            <person name="Kellner H."/>
        </authorList>
    </citation>
    <scope>NUCLEOTIDE SEQUENCE</scope>
    <source>
        <strain evidence="12">IHI 201604</strain>
    </source>
</reference>
<evidence type="ECO:0000256" key="9">
    <source>
        <dbReference type="ARBA" id="ARBA00047984"/>
    </source>
</evidence>
<dbReference type="SUPFAM" id="SSF52540">
    <property type="entry name" value="P-loop containing nucleoside triphosphate hydrolases"/>
    <property type="match status" value="1"/>
</dbReference>
<keyword evidence="13" id="KW-1185">Reference proteome</keyword>
<dbReference type="Gene3D" id="1.20.120.1080">
    <property type="match status" value="1"/>
</dbReference>
<gene>
    <name evidence="12" type="ORF">G7Z17_g10425</name>
</gene>
<dbReference type="InterPro" id="IPR002464">
    <property type="entry name" value="DNA/RNA_helicase_DEAH_CS"/>
</dbReference>
<dbReference type="PANTHER" id="PTHR18934:SF109">
    <property type="entry name" value="ATP-DEPENDENT RNA HELICASE DHX15 HOMOLOG"/>
    <property type="match status" value="1"/>
</dbReference>
<evidence type="ECO:0000256" key="2">
    <source>
        <dbReference type="ARBA" id="ARBA00012552"/>
    </source>
</evidence>
<name>A0A9P5L4T4_9HYPO</name>
<feature type="domain" description="Helicase ATP-binding" evidence="10">
    <location>
        <begin position="60"/>
        <end position="224"/>
    </location>
</feature>
<dbReference type="OrthoDB" id="10253254at2759"/>
<dbReference type="Proteomes" id="UP000722485">
    <property type="component" value="Unassembled WGS sequence"/>
</dbReference>
<dbReference type="PANTHER" id="PTHR18934">
    <property type="entry name" value="ATP-DEPENDENT RNA HELICASE"/>
    <property type="match status" value="1"/>
</dbReference>
<keyword evidence="5" id="KW-0378">Hydrolase</keyword>
<dbReference type="InterPro" id="IPR007502">
    <property type="entry name" value="Helicase-assoc_dom"/>
</dbReference>
<evidence type="ECO:0000256" key="5">
    <source>
        <dbReference type="ARBA" id="ARBA00022801"/>
    </source>
</evidence>
<evidence type="ECO:0000313" key="13">
    <source>
        <dbReference type="Proteomes" id="UP000722485"/>
    </source>
</evidence>
<dbReference type="Pfam" id="PF07717">
    <property type="entry name" value="OB_NTP_bind"/>
    <property type="match status" value="1"/>
</dbReference>
<dbReference type="GO" id="GO:0006397">
    <property type="term" value="P:mRNA processing"/>
    <property type="evidence" value="ECO:0007669"/>
    <property type="project" value="UniProtKB-KW"/>
</dbReference>
<feature type="domain" description="Helicase C-terminal" evidence="11">
    <location>
        <begin position="249"/>
        <end position="413"/>
    </location>
</feature>
<dbReference type="SMART" id="SM00847">
    <property type="entry name" value="HA2"/>
    <property type="match status" value="1"/>
</dbReference>
<evidence type="ECO:0000259" key="11">
    <source>
        <dbReference type="PROSITE" id="PS51194"/>
    </source>
</evidence>